<reference evidence="2" key="1">
    <citation type="journal article" date="2019" name="Int. J. Syst. Evol. Microbiol.">
        <title>The Global Catalogue of Microorganisms (GCM) 10K type strain sequencing project: providing services to taxonomists for standard genome sequencing and annotation.</title>
        <authorList>
            <consortium name="The Broad Institute Genomics Platform"/>
            <consortium name="The Broad Institute Genome Sequencing Center for Infectious Disease"/>
            <person name="Wu L."/>
            <person name="Ma J."/>
        </authorList>
    </citation>
    <scope>NUCLEOTIDE SEQUENCE [LARGE SCALE GENOMIC DNA]</scope>
    <source>
        <strain evidence="2">CGMCC 4.7106</strain>
    </source>
</reference>
<dbReference type="Pfam" id="PF05930">
    <property type="entry name" value="Phage_AlpA"/>
    <property type="match status" value="1"/>
</dbReference>
<sequence>MTQSHPPQMTGYLRLPQVLEIIPVSRSTWYRGIKSGRYPQSVKLSTRAAGWTIEAVKNCAAELESNSSPPWN</sequence>
<evidence type="ECO:0000313" key="1">
    <source>
        <dbReference type="EMBL" id="MFD2256882.1"/>
    </source>
</evidence>
<gene>
    <name evidence="1" type="ORF">ACFSSA_09355</name>
</gene>
<organism evidence="1 2">
    <name type="scientific">Luteolibacter algae</name>
    <dbReference type="NCBI Taxonomy" id="454151"/>
    <lineage>
        <taxon>Bacteria</taxon>
        <taxon>Pseudomonadati</taxon>
        <taxon>Verrucomicrobiota</taxon>
        <taxon>Verrucomicrobiia</taxon>
        <taxon>Verrucomicrobiales</taxon>
        <taxon>Verrucomicrobiaceae</taxon>
        <taxon>Luteolibacter</taxon>
    </lineage>
</organism>
<dbReference type="EMBL" id="JBHUIT010000017">
    <property type="protein sequence ID" value="MFD2256882.1"/>
    <property type="molecule type" value="Genomic_DNA"/>
</dbReference>
<keyword evidence="2" id="KW-1185">Reference proteome</keyword>
<dbReference type="InterPro" id="IPR010260">
    <property type="entry name" value="AlpA"/>
</dbReference>
<comment type="caution">
    <text evidence="1">The sequence shown here is derived from an EMBL/GenBank/DDBJ whole genome shotgun (WGS) entry which is preliminary data.</text>
</comment>
<accession>A0ABW5D722</accession>
<proteinExistence type="predicted"/>
<dbReference type="RefSeq" id="WP_386820170.1">
    <property type="nucleotide sequence ID" value="NZ_JBHUIT010000017.1"/>
</dbReference>
<evidence type="ECO:0000313" key="2">
    <source>
        <dbReference type="Proteomes" id="UP001597375"/>
    </source>
</evidence>
<protein>
    <submittedName>
        <fullName evidence="1">Helix-turn-helix transcriptional regulator</fullName>
    </submittedName>
</protein>
<dbReference type="Proteomes" id="UP001597375">
    <property type="component" value="Unassembled WGS sequence"/>
</dbReference>
<name>A0ABW5D722_9BACT</name>